<evidence type="ECO:0000313" key="2">
    <source>
        <dbReference type="EMBL" id="RFM23132.1"/>
    </source>
</evidence>
<reference evidence="2 3" key="1">
    <citation type="journal article" date="2011" name="ISME J.">
        <title>Community ecology of hot spring cyanobacterial mats: predominant populations and their functional potential.</title>
        <authorList>
            <person name="Klatt C.G."/>
            <person name="Wood J.M."/>
            <person name="Rusch D.B."/>
            <person name="Bateson M.M."/>
            <person name="Hamamura N."/>
            <person name="Heidelberg J.F."/>
            <person name="Grossman A.R."/>
            <person name="Bhaya D."/>
            <person name="Cohan F.M."/>
            <person name="Kuhl M."/>
            <person name="Bryant D.A."/>
            <person name="Ward D.M."/>
        </authorList>
    </citation>
    <scope>NUCLEOTIDE SEQUENCE [LARGE SCALE GENOMIC DNA]</scope>
    <source>
        <strain evidence="2">OS</strain>
    </source>
</reference>
<protein>
    <submittedName>
        <fullName evidence="2">Uncharacterized protein</fullName>
    </submittedName>
</protein>
<organism evidence="2 3">
    <name type="scientific">Candidatus Thermochlorobacter aerophilus</name>
    <dbReference type="NCBI Taxonomy" id="1868324"/>
    <lineage>
        <taxon>Bacteria</taxon>
        <taxon>Pseudomonadati</taxon>
        <taxon>Chlorobiota</taxon>
        <taxon>Chlorobiia</taxon>
        <taxon>Chlorobiales</taxon>
        <taxon>Candidatus Thermochlorobacteriaceae</taxon>
        <taxon>Candidatus Thermochlorobacter</taxon>
    </lineage>
</organism>
<evidence type="ECO:0000256" key="1">
    <source>
        <dbReference type="SAM" id="Phobius"/>
    </source>
</evidence>
<feature type="transmembrane region" description="Helical" evidence="1">
    <location>
        <begin position="44"/>
        <end position="64"/>
    </location>
</feature>
<keyword evidence="1" id="KW-1133">Transmembrane helix</keyword>
<dbReference type="AlphaFoldDB" id="A0A395LX15"/>
<gene>
    <name evidence="2" type="ORF">D0433_12755</name>
</gene>
<accession>A0A395LX15</accession>
<feature type="transmembrane region" description="Helical" evidence="1">
    <location>
        <begin position="17"/>
        <end position="38"/>
    </location>
</feature>
<evidence type="ECO:0000313" key="3">
    <source>
        <dbReference type="Proteomes" id="UP000266389"/>
    </source>
</evidence>
<dbReference type="Proteomes" id="UP000266389">
    <property type="component" value="Unassembled WGS sequence"/>
</dbReference>
<proteinExistence type="predicted"/>
<keyword evidence="1" id="KW-0472">Membrane</keyword>
<sequence>MNTIKCASYRGNPKQQVMLLLLFSIFLASSTIFAILIFDVDLTVITPFIIFISVAFFVFIFMYFKKYAAQSMEIAENELRFFDKSGALKFSLPFRDIQSMTPKPAMNFGAPDSDADLTMQVAIQLKSGTVITVLLTDAGYAQVEEKLKASPILDTGSAKKNTALYAHIILLFCVCNHLRCIHVIHERDLGIRGLANSYMALNWHWIYGILSAIAPKVQSKRLNICVNLSSTSGAFWVMGLA</sequence>
<comment type="caution">
    <text evidence="2">The sequence shown here is derived from an EMBL/GenBank/DDBJ whole genome shotgun (WGS) entry which is preliminary data.</text>
</comment>
<name>A0A395LX15_9BACT</name>
<keyword evidence="1" id="KW-0812">Transmembrane</keyword>
<dbReference type="EMBL" id="PHFL01000070">
    <property type="protein sequence ID" value="RFM23132.1"/>
    <property type="molecule type" value="Genomic_DNA"/>
</dbReference>